<keyword evidence="8" id="KW-0539">Nucleus</keyword>
<dbReference type="AlphaFoldDB" id="A0AAV5SFW2"/>
<evidence type="ECO:0000256" key="4">
    <source>
        <dbReference type="ARBA" id="ARBA00023015"/>
    </source>
</evidence>
<dbReference type="GO" id="GO:0008270">
    <property type="term" value="F:zinc ion binding"/>
    <property type="evidence" value="ECO:0007669"/>
    <property type="project" value="UniProtKB-KW"/>
</dbReference>
<dbReference type="PANTHER" id="PTHR47630">
    <property type="entry name" value="NUCLEAR HORMONE RECEPTOR FAMILY-RELATED-RELATED"/>
    <property type="match status" value="1"/>
</dbReference>
<feature type="non-terminal residue" evidence="10">
    <location>
        <position position="1"/>
    </location>
</feature>
<dbReference type="Proteomes" id="UP001432027">
    <property type="component" value="Unassembled WGS sequence"/>
</dbReference>
<dbReference type="EMBL" id="BTSX01000001">
    <property type="protein sequence ID" value="GMS78576.1"/>
    <property type="molecule type" value="Genomic_DNA"/>
</dbReference>
<evidence type="ECO:0000256" key="1">
    <source>
        <dbReference type="ARBA" id="ARBA00022723"/>
    </source>
</evidence>
<comment type="caution">
    <text evidence="10">The sequence shown here is derived from an EMBL/GenBank/DDBJ whole genome shotgun (WGS) entry which is preliminary data.</text>
</comment>
<evidence type="ECO:0000256" key="6">
    <source>
        <dbReference type="ARBA" id="ARBA00023163"/>
    </source>
</evidence>
<dbReference type="Pfam" id="PF00105">
    <property type="entry name" value="zf-C4"/>
    <property type="match status" value="1"/>
</dbReference>
<keyword evidence="5" id="KW-0238">DNA-binding</keyword>
<keyword evidence="1" id="KW-0479">Metal-binding</keyword>
<gene>
    <name evidence="10" type="ORF">PENTCL1PPCAC_751</name>
</gene>
<keyword evidence="3" id="KW-0862">Zinc</keyword>
<dbReference type="InterPro" id="IPR013088">
    <property type="entry name" value="Znf_NHR/GATA"/>
</dbReference>
<evidence type="ECO:0000313" key="11">
    <source>
        <dbReference type="Proteomes" id="UP001432027"/>
    </source>
</evidence>
<organism evidence="10 11">
    <name type="scientific">Pristionchus entomophagus</name>
    <dbReference type="NCBI Taxonomy" id="358040"/>
    <lineage>
        <taxon>Eukaryota</taxon>
        <taxon>Metazoa</taxon>
        <taxon>Ecdysozoa</taxon>
        <taxon>Nematoda</taxon>
        <taxon>Chromadorea</taxon>
        <taxon>Rhabditida</taxon>
        <taxon>Rhabditina</taxon>
        <taxon>Diplogasteromorpha</taxon>
        <taxon>Diplogasteroidea</taxon>
        <taxon>Neodiplogasteridae</taxon>
        <taxon>Pristionchus</taxon>
    </lineage>
</organism>
<keyword evidence="6" id="KW-0804">Transcription</keyword>
<sequence>RMECDLEVDRATHAPERVSVISKIAQKFPNEAPSSSGLGVSPPTSSSSLSSMRCAVCGDKAQGKHYGVLACNGCKGFFR</sequence>
<keyword evidence="7" id="KW-0675">Receptor</keyword>
<evidence type="ECO:0000259" key="9">
    <source>
        <dbReference type="PROSITE" id="PS51030"/>
    </source>
</evidence>
<accession>A0AAV5SFW2</accession>
<evidence type="ECO:0000256" key="7">
    <source>
        <dbReference type="ARBA" id="ARBA00023170"/>
    </source>
</evidence>
<keyword evidence="2" id="KW-0863">Zinc-finger</keyword>
<dbReference type="PROSITE" id="PS51030">
    <property type="entry name" value="NUCLEAR_REC_DBD_2"/>
    <property type="match status" value="1"/>
</dbReference>
<dbReference type="SMART" id="SM00399">
    <property type="entry name" value="ZnF_C4"/>
    <property type="match status" value="1"/>
</dbReference>
<name>A0AAV5SFW2_9BILA</name>
<protein>
    <recommendedName>
        <fullName evidence="9">Nuclear receptor domain-containing protein</fullName>
    </recommendedName>
</protein>
<keyword evidence="11" id="KW-1185">Reference proteome</keyword>
<dbReference type="GO" id="GO:0003700">
    <property type="term" value="F:DNA-binding transcription factor activity"/>
    <property type="evidence" value="ECO:0007669"/>
    <property type="project" value="InterPro"/>
</dbReference>
<feature type="domain" description="Nuclear receptor" evidence="9">
    <location>
        <begin position="51"/>
        <end position="79"/>
    </location>
</feature>
<dbReference type="PRINTS" id="PR00047">
    <property type="entry name" value="STROIDFINGER"/>
</dbReference>
<evidence type="ECO:0000256" key="3">
    <source>
        <dbReference type="ARBA" id="ARBA00022833"/>
    </source>
</evidence>
<dbReference type="InterPro" id="IPR001628">
    <property type="entry name" value="Znf_hrmn_rcpt"/>
</dbReference>
<dbReference type="SUPFAM" id="SSF57716">
    <property type="entry name" value="Glucocorticoid receptor-like (DNA-binding domain)"/>
    <property type="match status" value="1"/>
</dbReference>
<feature type="non-terminal residue" evidence="10">
    <location>
        <position position="79"/>
    </location>
</feature>
<reference evidence="10" key="1">
    <citation type="submission" date="2023-10" db="EMBL/GenBank/DDBJ databases">
        <title>Genome assembly of Pristionchus species.</title>
        <authorList>
            <person name="Yoshida K."/>
            <person name="Sommer R.J."/>
        </authorList>
    </citation>
    <scope>NUCLEOTIDE SEQUENCE</scope>
    <source>
        <strain evidence="10">RS0144</strain>
    </source>
</reference>
<dbReference type="GO" id="GO:0043565">
    <property type="term" value="F:sequence-specific DNA binding"/>
    <property type="evidence" value="ECO:0007669"/>
    <property type="project" value="InterPro"/>
</dbReference>
<evidence type="ECO:0000256" key="5">
    <source>
        <dbReference type="ARBA" id="ARBA00023125"/>
    </source>
</evidence>
<evidence type="ECO:0000256" key="8">
    <source>
        <dbReference type="ARBA" id="ARBA00023242"/>
    </source>
</evidence>
<dbReference type="Gene3D" id="3.30.50.10">
    <property type="entry name" value="Erythroid Transcription Factor GATA-1, subunit A"/>
    <property type="match status" value="1"/>
</dbReference>
<evidence type="ECO:0000313" key="10">
    <source>
        <dbReference type="EMBL" id="GMS78576.1"/>
    </source>
</evidence>
<keyword evidence="4" id="KW-0805">Transcription regulation</keyword>
<dbReference type="InterPro" id="IPR052499">
    <property type="entry name" value="C.elegans_NHRs"/>
</dbReference>
<proteinExistence type="predicted"/>
<evidence type="ECO:0000256" key="2">
    <source>
        <dbReference type="ARBA" id="ARBA00022771"/>
    </source>
</evidence>